<comment type="caution">
    <text evidence="2">The sequence shown here is derived from an EMBL/GenBank/DDBJ whole genome shotgun (WGS) entry which is preliminary data.</text>
</comment>
<evidence type="ECO:0000313" key="3">
    <source>
        <dbReference type="Proteomes" id="UP001382455"/>
    </source>
</evidence>
<gene>
    <name evidence="2" type="ORF">WAE96_05125</name>
</gene>
<feature type="region of interest" description="Disordered" evidence="1">
    <location>
        <begin position="57"/>
        <end position="76"/>
    </location>
</feature>
<protein>
    <submittedName>
        <fullName evidence="2">Uncharacterized protein</fullName>
    </submittedName>
</protein>
<accession>A0ABU8EQ57</accession>
<name>A0ABU8EQ57_9GAMM</name>
<reference evidence="2 3" key="1">
    <citation type="submission" date="2023-12" db="EMBL/GenBank/DDBJ databases">
        <title>Friends and Foes: Symbiotic and Algicidal bacterial influence on Karenia brevis blooms.</title>
        <authorList>
            <person name="Fei C."/>
            <person name="Mohamed A.R."/>
            <person name="Booker A."/>
            <person name="Arshad M."/>
            <person name="Klass S."/>
            <person name="Ahn S."/>
            <person name="Gilbert P.M."/>
            <person name="Heil C.A."/>
            <person name="Martinez J.M."/>
            <person name="Amin S.A."/>
        </authorList>
    </citation>
    <scope>NUCLEOTIDE SEQUENCE [LARGE SCALE GENOMIC DNA]</scope>
    <source>
        <strain evidence="2 3">CE15</strain>
    </source>
</reference>
<proteinExistence type="predicted"/>
<evidence type="ECO:0000256" key="1">
    <source>
        <dbReference type="SAM" id="MobiDB-lite"/>
    </source>
</evidence>
<keyword evidence="3" id="KW-1185">Reference proteome</keyword>
<evidence type="ECO:0000313" key="2">
    <source>
        <dbReference type="EMBL" id="MEI4549092.1"/>
    </source>
</evidence>
<dbReference type="RefSeq" id="WP_336434772.1">
    <property type="nucleotide sequence ID" value="NZ_JBAWKS010000001.1"/>
</dbReference>
<dbReference type="EMBL" id="JBAWKS010000001">
    <property type="protein sequence ID" value="MEI4549092.1"/>
    <property type="molecule type" value="Genomic_DNA"/>
</dbReference>
<sequence>MNKFLLSCITAGLLLAGLYIALSKSLTHSVQSQPDTSSQINNDTNTKTLLSLQTDTLEQQQHDTTQNESESDTSSETIRLCDDKDVNFFGLEQLAKQVSNNHNIFDNHTLLATLKDNAATLESKITHALLSYAQNPEQPHPLITLFSEYPNNRYLAHHTLLACTTQVCDEQTIQSALNTDRNNGASWLAYASLIDTKEDPQHTLNAINNAANAQDYNEYRQQTYYFYDETLNQLNINNDLLFLIGVESILAAAPTPSFSTINKTCSNVTQDEVTLLDACINIGERLEQSQSTLISTAIGIALQRKAYEVRNDQSEIAFLNEKTQHFQKLLTQSSLATQLMWQREQLFKNYIQVIKNSNEVDATRYLVEQAITLSNEPDFDPCVSSW</sequence>
<dbReference type="Proteomes" id="UP001382455">
    <property type="component" value="Unassembled WGS sequence"/>
</dbReference>
<organism evidence="2 3">
    <name type="scientific">Pseudoalteromonas spongiae</name>
    <dbReference type="NCBI Taxonomy" id="298657"/>
    <lineage>
        <taxon>Bacteria</taxon>
        <taxon>Pseudomonadati</taxon>
        <taxon>Pseudomonadota</taxon>
        <taxon>Gammaproteobacteria</taxon>
        <taxon>Alteromonadales</taxon>
        <taxon>Pseudoalteromonadaceae</taxon>
        <taxon>Pseudoalteromonas</taxon>
    </lineage>
</organism>